<protein>
    <recommendedName>
        <fullName evidence="8">choline-phosphate cytidylyltransferase</fullName>
        <ecNumber evidence="8">2.7.7.15</ecNumber>
    </recommendedName>
</protein>
<gene>
    <name evidence="11" type="ORF">BXZ70DRAFT_957348</name>
</gene>
<feature type="compositionally biased region" description="Basic and acidic residues" evidence="9">
    <location>
        <begin position="479"/>
        <end position="493"/>
    </location>
</feature>
<keyword evidence="3" id="KW-0808">Transferase</keyword>
<evidence type="ECO:0000256" key="5">
    <source>
        <dbReference type="ARBA" id="ARBA00023098"/>
    </source>
</evidence>
<feature type="region of interest" description="Disordered" evidence="9">
    <location>
        <begin position="462"/>
        <end position="493"/>
    </location>
</feature>
<dbReference type="InterPro" id="IPR045049">
    <property type="entry name" value="Pcy1-like"/>
</dbReference>
<evidence type="ECO:0000256" key="1">
    <source>
        <dbReference type="ARBA" id="ARBA00010101"/>
    </source>
</evidence>
<dbReference type="EC" id="2.7.7.15" evidence="8"/>
<evidence type="ECO:0000256" key="3">
    <source>
        <dbReference type="ARBA" id="ARBA00022679"/>
    </source>
</evidence>
<keyword evidence="6" id="KW-0594">Phospholipid biosynthesis</keyword>
<reference evidence="11" key="1">
    <citation type="journal article" date="2021" name="New Phytol.">
        <title>Evolutionary innovations through gain and loss of genes in the ectomycorrhizal Boletales.</title>
        <authorList>
            <person name="Wu G."/>
            <person name="Miyauchi S."/>
            <person name="Morin E."/>
            <person name="Kuo A."/>
            <person name="Drula E."/>
            <person name="Varga T."/>
            <person name="Kohler A."/>
            <person name="Feng B."/>
            <person name="Cao Y."/>
            <person name="Lipzen A."/>
            <person name="Daum C."/>
            <person name="Hundley H."/>
            <person name="Pangilinan J."/>
            <person name="Johnson J."/>
            <person name="Barry K."/>
            <person name="LaButti K."/>
            <person name="Ng V."/>
            <person name="Ahrendt S."/>
            <person name="Min B."/>
            <person name="Choi I.G."/>
            <person name="Park H."/>
            <person name="Plett J.M."/>
            <person name="Magnuson J."/>
            <person name="Spatafora J.W."/>
            <person name="Nagy L.G."/>
            <person name="Henrissat B."/>
            <person name="Grigoriev I.V."/>
            <person name="Yang Z.L."/>
            <person name="Xu J."/>
            <person name="Martin F.M."/>
        </authorList>
    </citation>
    <scope>NUCLEOTIDE SEQUENCE</scope>
    <source>
        <strain evidence="11">KKN 215</strain>
    </source>
</reference>
<evidence type="ECO:0000313" key="12">
    <source>
        <dbReference type="Proteomes" id="UP000813824"/>
    </source>
</evidence>
<keyword evidence="7" id="KW-1208">Phospholipid metabolism</keyword>
<keyword evidence="12" id="KW-1185">Reference proteome</keyword>
<dbReference type="Pfam" id="PF01467">
    <property type="entry name" value="CTP_transf_like"/>
    <property type="match status" value="1"/>
</dbReference>
<dbReference type="GO" id="GO:0005635">
    <property type="term" value="C:nuclear envelope"/>
    <property type="evidence" value="ECO:0007669"/>
    <property type="project" value="TreeGrafter"/>
</dbReference>
<dbReference type="EMBL" id="JAEVFJ010000045">
    <property type="protein sequence ID" value="KAH8084878.1"/>
    <property type="molecule type" value="Genomic_DNA"/>
</dbReference>
<feature type="compositionally biased region" description="Polar residues" evidence="9">
    <location>
        <begin position="85"/>
        <end position="106"/>
    </location>
</feature>
<evidence type="ECO:0000256" key="4">
    <source>
        <dbReference type="ARBA" id="ARBA00022695"/>
    </source>
</evidence>
<dbReference type="GO" id="GO:0004105">
    <property type="term" value="F:choline-phosphate cytidylyltransferase activity"/>
    <property type="evidence" value="ECO:0007669"/>
    <property type="project" value="UniProtKB-EC"/>
</dbReference>
<dbReference type="Gene3D" id="3.40.50.620">
    <property type="entry name" value="HUPs"/>
    <property type="match status" value="1"/>
</dbReference>
<feature type="domain" description="Cytidyltransferase-like" evidence="10">
    <location>
        <begin position="336"/>
        <end position="433"/>
    </location>
</feature>
<evidence type="ECO:0000256" key="9">
    <source>
        <dbReference type="SAM" id="MobiDB-lite"/>
    </source>
</evidence>
<evidence type="ECO:0000256" key="6">
    <source>
        <dbReference type="ARBA" id="ARBA00023209"/>
    </source>
</evidence>
<proteinExistence type="inferred from homology"/>
<feature type="compositionally biased region" description="Low complexity" evidence="9">
    <location>
        <begin position="297"/>
        <end position="322"/>
    </location>
</feature>
<dbReference type="InterPro" id="IPR004821">
    <property type="entry name" value="Cyt_trans-like"/>
</dbReference>
<feature type="compositionally biased region" description="Low complexity" evidence="9">
    <location>
        <begin position="157"/>
        <end position="171"/>
    </location>
</feature>
<evidence type="ECO:0000313" key="11">
    <source>
        <dbReference type="EMBL" id="KAH8084878.1"/>
    </source>
</evidence>
<dbReference type="CDD" id="cd02174">
    <property type="entry name" value="CCT"/>
    <property type="match status" value="1"/>
</dbReference>
<dbReference type="SUPFAM" id="SSF52374">
    <property type="entry name" value="Nucleotidylyl transferase"/>
    <property type="match status" value="1"/>
</dbReference>
<keyword evidence="4" id="KW-0548">Nucleotidyltransferase</keyword>
<dbReference type="InterPro" id="IPR041723">
    <property type="entry name" value="CCT"/>
</dbReference>
<evidence type="ECO:0000259" key="10">
    <source>
        <dbReference type="Pfam" id="PF01467"/>
    </source>
</evidence>
<dbReference type="PANTHER" id="PTHR10739:SF13">
    <property type="entry name" value="CHOLINE-PHOSPHATE CYTIDYLYLTRANSFERASE"/>
    <property type="match status" value="1"/>
</dbReference>
<feature type="region of interest" description="Disordered" evidence="9">
    <location>
        <begin position="45"/>
        <end position="217"/>
    </location>
</feature>
<feature type="compositionally biased region" description="Acidic residues" evidence="9">
    <location>
        <begin position="70"/>
        <end position="79"/>
    </location>
</feature>
<dbReference type="OrthoDB" id="17102at2759"/>
<keyword evidence="2" id="KW-0444">Lipid biosynthesis</keyword>
<feature type="compositionally biased region" description="Pro residues" evidence="9">
    <location>
        <begin position="196"/>
        <end position="211"/>
    </location>
</feature>
<organism evidence="11 12">
    <name type="scientific">Cristinia sonorae</name>
    <dbReference type="NCBI Taxonomy" id="1940300"/>
    <lineage>
        <taxon>Eukaryota</taxon>
        <taxon>Fungi</taxon>
        <taxon>Dikarya</taxon>
        <taxon>Basidiomycota</taxon>
        <taxon>Agaricomycotina</taxon>
        <taxon>Agaricomycetes</taxon>
        <taxon>Agaricomycetidae</taxon>
        <taxon>Agaricales</taxon>
        <taxon>Pleurotineae</taxon>
        <taxon>Stephanosporaceae</taxon>
        <taxon>Cristinia</taxon>
    </lineage>
</organism>
<dbReference type="Proteomes" id="UP000813824">
    <property type="component" value="Unassembled WGS sequence"/>
</dbReference>
<evidence type="ECO:0000256" key="7">
    <source>
        <dbReference type="ARBA" id="ARBA00023264"/>
    </source>
</evidence>
<dbReference type="GO" id="GO:0031210">
    <property type="term" value="F:phosphatidylcholine binding"/>
    <property type="evidence" value="ECO:0007669"/>
    <property type="project" value="TreeGrafter"/>
</dbReference>
<feature type="region of interest" description="Disordered" evidence="9">
    <location>
        <begin position="290"/>
        <end position="333"/>
    </location>
</feature>
<dbReference type="PANTHER" id="PTHR10739">
    <property type="entry name" value="CYTIDYLYLTRANSFERASE"/>
    <property type="match status" value="1"/>
</dbReference>
<name>A0A8K0UG35_9AGAR</name>
<dbReference type="AlphaFoldDB" id="A0A8K0UG35"/>
<evidence type="ECO:0000256" key="8">
    <source>
        <dbReference type="ARBA" id="ARBA00026101"/>
    </source>
</evidence>
<comment type="similarity">
    <text evidence="1">Belongs to the cytidylyltransferase family.</text>
</comment>
<sequence length="493" mass="53749">MGALEIVDLDNELRLFSIDQHILNDVHLRTFVVLCTMDKKLLHPKRSTNSKHPSNMHAHTAPLDSPAYDASEEDNDPLTDDGSVSLATTSRNSRMAGASTRNSTGPSARARHALASSLVSSDEGVDSPTYDGDIESSTTQGPGDVPHTRNHHHHHSSSIASTLSPSTPAAHLPVDPAISTKLPELHTRPPHSSVPRPTPSHPSRPIEPPPASISTAAFNPANLTPEHIQEFVRTTIAGPGIAVGTGPDKKVYKINEQPRWRPVRIYADGVYDLFHFGHALQLRQAKLSFPSVPPRSTPTGTPSGSTPSLDSSYASADSEASAGQGDTDPNTPGVYLLVGVNSDQQCMEHKSKTVMSHAERCESVRHCRWVDEVVPDAPWVIDQEFLDKYKIDYVAHDEDPYGSAGHDDVYAYCKSQGKFLPTRRTPGISTSDLLARLVSGYRHRAWDKKLEKMGLRQLMAEGSDWDESRVGSRAVSTDVSREGSRAHSPVHEE</sequence>
<accession>A0A8K0UG35</accession>
<keyword evidence="5" id="KW-0443">Lipid metabolism</keyword>
<comment type="caution">
    <text evidence="11">The sequence shown here is derived from an EMBL/GenBank/DDBJ whole genome shotgun (WGS) entry which is preliminary data.</text>
</comment>
<dbReference type="InterPro" id="IPR014729">
    <property type="entry name" value="Rossmann-like_a/b/a_fold"/>
</dbReference>
<evidence type="ECO:0000256" key="2">
    <source>
        <dbReference type="ARBA" id="ARBA00022516"/>
    </source>
</evidence>